<reference evidence="3" key="1">
    <citation type="submission" date="2016-09" db="EMBL/GenBank/DDBJ databases">
        <authorList>
            <person name="Jeantristanb JTB J.-T."/>
            <person name="Ricardo R."/>
        </authorList>
    </citation>
    <scope>NUCLEOTIDE SEQUENCE [LARGE SCALE GENOMIC DNA]</scope>
</reference>
<dbReference type="SUPFAM" id="SSF109604">
    <property type="entry name" value="HD-domain/PDEase-like"/>
    <property type="match status" value="1"/>
</dbReference>
<name>A0A238FPA7_9BASI</name>
<organism evidence="2 3">
    <name type="scientific">Microbotryum intermedium</name>
    <dbReference type="NCBI Taxonomy" id="269621"/>
    <lineage>
        <taxon>Eukaryota</taxon>
        <taxon>Fungi</taxon>
        <taxon>Dikarya</taxon>
        <taxon>Basidiomycota</taxon>
        <taxon>Pucciniomycotina</taxon>
        <taxon>Microbotryomycetes</taxon>
        <taxon>Microbotryales</taxon>
        <taxon>Microbotryaceae</taxon>
        <taxon>Microbotryum</taxon>
    </lineage>
</organism>
<dbReference type="EMBL" id="FMSP01000019">
    <property type="protein sequence ID" value="SCV73843.1"/>
    <property type="molecule type" value="Genomic_DNA"/>
</dbReference>
<dbReference type="AlphaFoldDB" id="A0A238FPA7"/>
<gene>
    <name evidence="2" type="ORF">BQ2448_6273</name>
</gene>
<dbReference type="PANTHER" id="PTHR33594:SF1">
    <property type="entry name" value="HD_PDEASE DOMAIN-CONTAINING PROTEIN"/>
    <property type="match status" value="1"/>
</dbReference>
<evidence type="ECO:0000256" key="1">
    <source>
        <dbReference type="SAM" id="MobiDB-lite"/>
    </source>
</evidence>
<protein>
    <submittedName>
        <fullName evidence="2">BQ2448_6273 protein</fullName>
    </submittedName>
</protein>
<sequence length="269" mass="29828">MSSTSHPSTTTSPVSHAHQPLLLAARQLAQAHHSHYDPSHDYHHVQRVVRNALVIAKSFHARSPSKTPQGDTVSASEVEPAAVDLVLAPNQKGLTAQERLRPFWKENERTGPKEGALGPSLAKNGSEEKETTFSTDRQRLVESIMEHVSYSNEVKRIAQGGVSEWEKGCRELHCVQDADKLDAIGAFGIMRCSAYSAMTNRPLYVPPKADDPEAKGCAIQHFHDKLFKLQGMIKTCKGKEMAKRRTELMKVFIRGVEEEWQEGKGRGGV</sequence>
<feature type="compositionally biased region" description="Basic and acidic residues" evidence="1">
    <location>
        <begin position="103"/>
        <end position="112"/>
    </location>
</feature>
<dbReference type="Gene3D" id="1.10.472.50">
    <property type="entry name" value="HD-domain/PDEase-like"/>
    <property type="match status" value="1"/>
</dbReference>
<feature type="region of interest" description="Disordered" evidence="1">
    <location>
        <begin position="103"/>
        <end position="135"/>
    </location>
</feature>
<evidence type="ECO:0000313" key="3">
    <source>
        <dbReference type="Proteomes" id="UP000198372"/>
    </source>
</evidence>
<dbReference type="OrthoDB" id="16547at2759"/>
<feature type="compositionally biased region" description="Basic and acidic residues" evidence="1">
    <location>
        <begin position="125"/>
        <end position="135"/>
    </location>
</feature>
<dbReference type="PANTHER" id="PTHR33594">
    <property type="entry name" value="SUPERFAMILY HYDROLASE, PUTATIVE (AFU_ORTHOLOGUE AFUA_1G03035)-RELATED"/>
    <property type="match status" value="1"/>
</dbReference>
<dbReference type="STRING" id="269621.A0A238FPA7"/>
<proteinExistence type="predicted"/>
<keyword evidence="3" id="KW-1185">Reference proteome</keyword>
<dbReference type="Proteomes" id="UP000198372">
    <property type="component" value="Unassembled WGS sequence"/>
</dbReference>
<evidence type="ECO:0000313" key="2">
    <source>
        <dbReference type="EMBL" id="SCV73843.1"/>
    </source>
</evidence>
<accession>A0A238FPA7</accession>
<dbReference type="Gene3D" id="1.10.3210.50">
    <property type="match status" value="1"/>
</dbReference>